<feature type="transmembrane region" description="Helical" evidence="6">
    <location>
        <begin position="120"/>
        <end position="142"/>
    </location>
</feature>
<dbReference type="EMBL" id="QPMM01000003">
    <property type="protein sequence ID" value="RFS23949.1"/>
    <property type="molecule type" value="Genomic_DNA"/>
</dbReference>
<dbReference type="PANTHER" id="PTHR30250">
    <property type="entry name" value="PST FAMILY PREDICTED COLANIC ACID TRANSPORTER"/>
    <property type="match status" value="1"/>
</dbReference>
<evidence type="ECO:0000256" key="4">
    <source>
        <dbReference type="ARBA" id="ARBA00022989"/>
    </source>
</evidence>
<evidence type="ECO:0000256" key="2">
    <source>
        <dbReference type="ARBA" id="ARBA00022475"/>
    </source>
</evidence>
<keyword evidence="4 6" id="KW-1133">Transmembrane helix</keyword>
<dbReference type="InterPro" id="IPR050833">
    <property type="entry name" value="Poly_Biosynth_Transport"/>
</dbReference>
<evidence type="ECO:0000256" key="6">
    <source>
        <dbReference type="SAM" id="Phobius"/>
    </source>
</evidence>
<name>A0A3E1YCG9_9BACT</name>
<gene>
    <name evidence="7" type="ORF">DVR12_08685</name>
</gene>
<evidence type="ECO:0000313" key="7">
    <source>
        <dbReference type="EMBL" id="RFS23949.1"/>
    </source>
</evidence>
<sequence>MFKKISYSTGINIYQNFVSLIVFLITAHLYGSEGRGIIAASTQILTLICAIVGLSLGRVLPYLLVDSKLSKEDFFQKNFYTYFITCCGSMLLAFLGVFVLNNINSVFGELDFKYLLISMVALPYFLWSNTSIFVFSTANLLVKQSSVILINRSVYLFAVIILVYVVKLPITSFLVIMSIINLLQFFSEIRIIQTTFNPILKFNSAFFKKLLSNALKIHPDTVASLSYSSFITVVVNKMMTLKDVGNFSFALQIVVLINIIPTIINQYNISLITEKGVEASWSTQKKYIFRALGIMVVAVIFALIGYSLMISLFKLESFEESIPVFRILCLAVLPNAFATLMNSRWLTEGKFKQLSIISIITGCISFIMSYQLVKHYSLTGAAISCVISYVIAALVNIVFFIYTNRKYSKRIAVVGLNN</sequence>
<feature type="transmembrane region" description="Helical" evidence="6">
    <location>
        <begin position="379"/>
        <end position="402"/>
    </location>
</feature>
<feature type="transmembrane region" description="Helical" evidence="6">
    <location>
        <begin position="354"/>
        <end position="373"/>
    </location>
</feature>
<evidence type="ECO:0000256" key="5">
    <source>
        <dbReference type="ARBA" id="ARBA00023136"/>
    </source>
</evidence>
<dbReference type="GO" id="GO:0005886">
    <property type="term" value="C:plasma membrane"/>
    <property type="evidence" value="ECO:0007669"/>
    <property type="project" value="UniProtKB-SubCell"/>
</dbReference>
<evidence type="ECO:0000313" key="8">
    <source>
        <dbReference type="Proteomes" id="UP000260644"/>
    </source>
</evidence>
<feature type="transmembrane region" description="Helical" evidence="6">
    <location>
        <begin position="287"/>
        <end position="312"/>
    </location>
</feature>
<feature type="transmembrane region" description="Helical" evidence="6">
    <location>
        <begin position="247"/>
        <end position="267"/>
    </location>
</feature>
<feature type="transmembrane region" description="Helical" evidence="6">
    <location>
        <begin position="12"/>
        <end position="31"/>
    </location>
</feature>
<feature type="transmembrane region" description="Helical" evidence="6">
    <location>
        <begin position="37"/>
        <end position="59"/>
    </location>
</feature>
<dbReference type="PANTHER" id="PTHR30250:SF11">
    <property type="entry name" value="O-ANTIGEN TRANSPORTER-RELATED"/>
    <property type="match status" value="1"/>
</dbReference>
<comment type="subcellular location">
    <subcellularLocation>
        <location evidence="1">Cell membrane</location>
        <topology evidence="1">Multi-pass membrane protein</topology>
    </subcellularLocation>
</comment>
<keyword evidence="5 6" id="KW-0472">Membrane</keyword>
<comment type="caution">
    <text evidence="7">The sequence shown here is derived from an EMBL/GenBank/DDBJ whole genome shotgun (WGS) entry which is preliminary data.</text>
</comment>
<feature type="transmembrane region" description="Helical" evidence="6">
    <location>
        <begin position="324"/>
        <end position="342"/>
    </location>
</feature>
<keyword evidence="8" id="KW-1185">Reference proteome</keyword>
<reference evidence="7 8" key="1">
    <citation type="submission" date="2018-07" db="EMBL/GenBank/DDBJ databases">
        <title>Chitinophaga K2CV101002-2 sp. nov., isolated from a monsoon evergreen broad-leaved forest soil.</title>
        <authorList>
            <person name="Lv Y."/>
        </authorList>
    </citation>
    <scope>NUCLEOTIDE SEQUENCE [LARGE SCALE GENOMIC DNA]</scope>
    <source>
        <strain evidence="7 8">GDMCC 1.1288</strain>
    </source>
</reference>
<dbReference type="Proteomes" id="UP000260644">
    <property type="component" value="Unassembled WGS sequence"/>
</dbReference>
<organism evidence="7 8">
    <name type="scientific">Chitinophaga silvatica</name>
    <dbReference type="NCBI Taxonomy" id="2282649"/>
    <lineage>
        <taxon>Bacteria</taxon>
        <taxon>Pseudomonadati</taxon>
        <taxon>Bacteroidota</taxon>
        <taxon>Chitinophagia</taxon>
        <taxon>Chitinophagales</taxon>
        <taxon>Chitinophagaceae</taxon>
        <taxon>Chitinophaga</taxon>
    </lineage>
</organism>
<feature type="transmembrane region" description="Helical" evidence="6">
    <location>
        <begin position="79"/>
        <end position="100"/>
    </location>
</feature>
<dbReference type="AlphaFoldDB" id="A0A3E1YCG9"/>
<keyword evidence="3 6" id="KW-0812">Transmembrane</keyword>
<feature type="transmembrane region" description="Helical" evidence="6">
    <location>
        <begin position="154"/>
        <end position="180"/>
    </location>
</feature>
<evidence type="ECO:0000256" key="1">
    <source>
        <dbReference type="ARBA" id="ARBA00004651"/>
    </source>
</evidence>
<proteinExistence type="predicted"/>
<evidence type="ECO:0000256" key="3">
    <source>
        <dbReference type="ARBA" id="ARBA00022692"/>
    </source>
</evidence>
<accession>A0A3E1YCG9</accession>
<keyword evidence="2" id="KW-1003">Cell membrane</keyword>
<protein>
    <submittedName>
        <fullName evidence="7">Uncharacterized protein</fullName>
    </submittedName>
</protein>